<evidence type="ECO:0000313" key="2">
    <source>
        <dbReference type="EMBL" id="KIO34212.1"/>
    </source>
</evidence>
<dbReference type="PANTHER" id="PTHR10963">
    <property type="entry name" value="GLYCOSYL HYDROLASE-RELATED"/>
    <property type="match status" value="1"/>
</dbReference>
<dbReference type="GO" id="GO:0009251">
    <property type="term" value="P:glucan catabolic process"/>
    <property type="evidence" value="ECO:0007669"/>
    <property type="project" value="TreeGrafter"/>
</dbReference>
<dbReference type="PANTHER" id="PTHR10963:SF24">
    <property type="entry name" value="GLYCOSIDASE C21B10.07-RELATED"/>
    <property type="match status" value="1"/>
</dbReference>
<feature type="domain" description="GH16" evidence="1">
    <location>
        <begin position="1"/>
        <end position="245"/>
    </location>
</feature>
<dbReference type="STRING" id="1051891.A0A0C3MKF9"/>
<dbReference type="SUPFAM" id="SSF49899">
    <property type="entry name" value="Concanavalin A-like lectins/glucanases"/>
    <property type="match status" value="1"/>
</dbReference>
<keyword evidence="3" id="KW-1185">Reference proteome</keyword>
<reference evidence="3" key="2">
    <citation type="submission" date="2015-01" db="EMBL/GenBank/DDBJ databases">
        <title>Evolutionary Origins and Diversification of the Mycorrhizal Mutualists.</title>
        <authorList>
            <consortium name="DOE Joint Genome Institute"/>
            <consortium name="Mycorrhizal Genomics Consortium"/>
            <person name="Kohler A."/>
            <person name="Kuo A."/>
            <person name="Nagy L.G."/>
            <person name="Floudas D."/>
            <person name="Copeland A."/>
            <person name="Barry K.W."/>
            <person name="Cichocki N."/>
            <person name="Veneault-Fourrey C."/>
            <person name="LaButti K."/>
            <person name="Lindquist E.A."/>
            <person name="Lipzen A."/>
            <person name="Lundell T."/>
            <person name="Morin E."/>
            <person name="Murat C."/>
            <person name="Riley R."/>
            <person name="Ohm R."/>
            <person name="Sun H."/>
            <person name="Tunlid A."/>
            <person name="Henrissat B."/>
            <person name="Grigoriev I.V."/>
            <person name="Hibbett D.S."/>
            <person name="Martin F."/>
        </authorList>
    </citation>
    <scope>NUCLEOTIDE SEQUENCE [LARGE SCALE GENOMIC DNA]</scope>
    <source>
        <strain evidence="3">MUT 4182</strain>
    </source>
</reference>
<dbReference type="InterPro" id="IPR050546">
    <property type="entry name" value="Glycosyl_Hydrlase_16"/>
</dbReference>
<name>A0A0C3MKF9_9AGAM</name>
<dbReference type="CDD" id="cd02181">
    <property type="entry name" value="GH16_fungal_Lam16A_glucanase"/>
    <property type="match status" value="1"/>
</dbReference>
<organism evidence="2 3">
    <name type="scientific">Tulasnella calospora MUT 4182</name>
    <dbReference type="NCBI Taxonomy" id="1051891"/>
    <lineage>
        <taxon>Eukaryota</taxon>
        <taxon>Fungi</taxon>
        <taxon>Dikarya</taxon>
        <taxon>Basidiomycota</taxon>
        <taxon>Agaricomycotina</taxon>
        <taxon>Agaricomycetes</taxon>
        <taxon>Cantharellales</taxon>
        <taxon>Tulasnellaceae</taxon>
        <taxon>Tulasnella</taxon>
    </lineage>
</organism>
<dbReference type="InterPro" id="IPR013320">
    <property type="entry name" value="ConA-like_dom_sf"/>
</dbReference>
<dbReference type="Pfam" id="PF26113">
    <property type="entry name" value="GH16_XgeA"/>
    <property type="match status" value="2"/>
</dbReference>
<dbReference type="PROSITE" id="PS51762">
    <property type="entry name" value="GH16_2"/>
    <property type="match status" value="1"/>
</dbReference>
<dbReference type="HOGENOM" id="CLU_016972_0_0_1"/>
<dbReference type="OrthoDB" id="192832at2759"/>
<dbReference type="GO" id="GO:0004553">
    <property type="term" value="F:hydrolase activity, hydrolyzing O-glycosyl compounds"/>
    <property type="evidence" value="ECO:0007669"/>
    <property type="project" value="InterPro"/>
</dbReference>
<accession>A0A0C3MKF9</accession>
<protein>
    <submittedName>
        <fullName evidence="2">Glycoside hydrolase family 16 protein</fullName>
    </submittedName>
</protein>
<reference evidence="2 3" key="1">
    <citation type="submission" date="2014-04" db="EMBL/GenBank/DDBJ databases">
        <authorList>
            <consortium name="DOE Joint Genome Institute"/>
            <person name="Kuo A."/>
            <person name="Girlanda M."/>
            <person name="Perotto S."/>
            <person name="Kohler A."/>
            <person name="Nagy L.G."/>
            <person name="Floudas D."/>
            <person name="Copeland A."/>
            <person name="Barry K.W."/>
            <person name="Cichocki N."/>
            <person name="Veneault-Fourrey C."/>
            <person name="LaButti K."/>
            <person name="Lindquist E.A."/>
            <person name="Lipzen A."/>
            <person name="Lundell T."/>
            <person name="Morin E."/>
            <person name="Murat C."/>
            <person name="Sun H."/>
            <person name="Tunlid A."/>
            <person name="Henrissat B."/>
            <person name="Grigoriev I.V."/>
            <person name="Hibbett D.S."/>
            <person name="Martin F."/>
            <person name="Nordberg H.P."/>
            <person name="Cantor M.N."/>
            <person name="Hua S.X."/>
        </authorList>
    </citation>
    <scope>NUCLEOTIDE SEQUENCE [LARGE SCALE GENOMIC DNA]</scope>
    <source>
        <strain evidence="2 3">MUT 4182</strain>
    </source>
</reference>
<dbReference type="InterPro" id="IPR000757">
    <property type="entry name" value="Beta-glucanase-like"/>
</dbReference>
<proteinExistence type="predicted"/>
<dbReference type="AlphaFoldDB" id="A0A0C3MKF9"/>
<gene>
    <name evidence="2" type="ORF">M407DRAFT_151678</name>
</gene>
<evidence type="ECO:0000313" key="3">
    <source>
        <dbReference type="Proteomes" id="UP000054248"/>
    </source>
</evidence>
<dbReference type="Gene3D" id="2.60.120.200">
    <property type="match status" value="1"/>
</dbReference>
<evidence type="ECO:0000259" key="1">
    <source>
        <dbReference type="PROSITE" id="PS51762"/>
    </source>
</evidence>
<sequence length="275" mass="29533">MKVDNTNTIAAGGNRDSVRISSKNTYSSGLIVLDVDTMPFGCGVWPAFWTVGDNWPNGGEIDILEGVGNSDHAQYTLHTAPGCQIDTSFAKASTRKHRRRSVVHSMIGNDREARHAKRDNANGFSGMAFTGSVLTNNCDATINSNTGCGIRDPNPNSYGSALNENGGGVFATLLDSNGVAVWFFPRDSIPDDLSSQSPQPETWGSPKAFWASSQCPTNSFFGPQRIVINTTLCGDWAGSAYSSDSSCPGTCAERVADPKNFDTAQWKIRSVTVYQ</sequence>
<keyword evidence="2" id="KW-0378">Hydrolase</keyword>
<dbReference type="EMBL" id="KN822944">
    <property type="protein sequence ID" value="KIO34212.1"/>
    <property type="molecule type" value="Genomic_DNA"/>
</dbReference>
<dbReference type="Proteomes" id="UP000054248">
    <property type="component" value="Unassembled WGS sequence"/>
</dbReference>